<keyword evidence="7" id="KW-0812">Transmembrane</keyword>
<evidence type="ECO:0000256" key="5">
    <source>
        <dbReference type="SAM" id="Coils"/>
    </source>
</evidence>
<dbReference type="Pfam" id="PF00512">
    <property type="entry name" value="HisKA"/>
    <property type="match status" value="1"/>
</dbReference>
<evidence type="ECO:0000256" key="1">
    <source>
        <dbReference type="ARBA" id="ARBA00000085"/>
    </source>
</evidence>
<dbReference type="InterPro" id="IPR011006">
    <property type="entry name" value="CheY-like_superfamily"/>
</dbReference>
<dbReference type="SMART" id="SM00448">
    <property type="entry name" value="REC"/>
    <property type="match status" value="1"/>
</dbReference>
<dbReference type="SUPFAM" id="SSF47384">
    <property type="entry name" value="Homodimeric domain of signal transducing histidine kinase"/>
    <property type="match status" value="1"/>
</dbReference>
<feature type="transmembrane region" description="Helical" evidence="7">
    <location>
        <begin position="49"/>
        <end position="74"/>
    </location>
</feature>
<feature type="modified residue" description="4-aspartylphosphate" evidence="4">
    <location>
        <position position="933"/>
    </location>
</feature>
<feature type="coiled-coil region" evidence="5">
    <location>
        <begin position="484"/>
        <end position="511"/>
    </location>
</feature>
<feature type="transmembrane region" description="Helical" evidence="7">
    <location>
        <begin position="218"/>
        <end position="237"/>
    </location>
</feature>
<evidence type="ECO:0000256" key="6">
    <source>
        <dbReference type="SAM" id="MobiDB-lite"/>
    </source>
</evidence>
<dbReference type="InterPro" id="IPR036890">
    <property type="entry name" value="HATPase_C_sf"/>
</dbReference>
<dbReference type="PROSITE" id="PS50110">
    <property type="entry name" value="RESPONSE_REGULATORY"/>
    <property type="match status" value="1"/>
</dbReference>
<feature type="domain" description="PAS" evidence="10">
    <location>
        <begin position="501"/>
        <end position="571"/>
    </location>
</feature>
<reference evidence="13" key="1">
    <citation type="submission" date="2020-05" db="EMBL/GenBank/DDBJ databases">
        <title>Frigoriglobus tundricola gen. nov., sp. nov., a psychrotolerant cellulolytic planctomycete of the family Gemmataceae with two divergent copies of 16S rRNA gene.</title>
        <authorList>
            <person name="Kulichevskaya I.S."/>
            <person name="Ivanova A.A."/>
            <person name="Naumoff D.G."/>
            <person name="Beletsky A.V."/>
            <person name="Rijpstra W.I.C."/>
            <person name="Sinninghe Damste J.S."/>
            <person name="Mardanov A.V."/>
            <person name="Ravin N.V."/>
            <person name="Dedysh S.N."/>
        </authorList>
    </citation>
    <scope>NUCLEOTIDE SEQUENCE [LARGE SCALE GENOMIC DNA]</scope>
    <source>
        <strain evidence="13">PL17</strain>
    </source>
</reference>
<dbReference type="InterPro" id="IPR013656">
    <property type="entry name" value="PAS_4"/>
</dbReference>
<evidence type="ECO:0000259" key="8">
    <source>
        <dbReference type="PROSITE" id="PS50109"/>
    </source>
</evidence>
<dbReference type="PANTHER" id="PTHR43065">
    <property type="entry name" value="SENSOR HISTIDINE KINASE"/>
    <property type="match status" value="1"/>
</dbReference>
<evidence type="ECO:0000256" key="3">
    <source>
        <dbReference type="ARBA" id="ARBA00022553"/>
    </source>
</evidence>
<dbReference type="RefSeq" id="WP_171475180.1">
    <property type="nucleotide sequence ID" value="NZ_CP053452.2"/>
</dbReference>
<dbReference type="PANTHER" id="PTHR43065:SF42">
    <property type="entry name" value="TWO-COMPONENT SENSOR PPRA"/>
    <property type="match status" value="1"/>
</dbReference>
<keyword evidence="5" id="KW-0175">Coiled coil</keyword>
<dbReference type="PRINTS" id="PR00344">
    <property type="entry name" value="BCTRLSENSOR"/>
</dbReference>
<dbReference type="PROSITE" id="PS50113">
    <property type="entry name" value="PAC"/>
    <property type="match status" value="1"/>
</dbReference>
<gene>
    <name evidence="12" type="ORF">FTUN_8069</name>
</gene>
<dbReference type="Gene3D" id="3.30.565.10">
    <property type="entry name" value="Histidine kinase-like ATPase, C-terminal domain"/>
    <property type="match status" value="1"/>
</dbReference>
<dbReference type="CDD" id="cd00156">
    <property type="entry name" value="REC"/>
    <property type="match status" value="1"/>
</dbReference>
<dbReference type="PROSITE" id="PS50109">
    <property type="entry name" value="HIS_KIN"/>
    <property type="match status" value="1"/>
</dbReference>
<dbReference type="EC" id="2.7.13.3" evidence="2"/>
<feature type="transmembrane region" description="Helical" evidence="7">
    <location>
        <begin position="21"/>
        <end position="43"/>
    </location>
</feature>
<dbReference type="SMART" id="SM00387">
    <property type="entry name" value="HATPase_c"/>
    <property type="match status" value="1"/>
</dbReference>
<dbReference type="InterPro" id="IPR004358">
    <property type="entry name" value="Sig_transdc_His_kin-like_C"/>
</dbReference>
<organism evidence="12 13">
    <name type="scientific">Frigoriglobus tundricola</name>
    <dbReference type="NCBI Taxonomy" id="2774151"/>
    <lineage>
        <taxon>Bacteria</taxon>
        <taxon>Pseudomonadati</taxon>
        <taxon>Planctomycetota</taxon>
        <taxon>Planctomycetia</taxon>
        <taxon>Gemmatales</taxon>
        <taxon>Gemmataceae</taxon>
        <taxon>Frigoriglobus</taxon>
    </lineage>
</organism>
<keyword evidence="7" id="KW-0472">Membrane</keyword>
<evidence type="ECO:0000259" key="11">
    <source>
        <dbReference type="PROSITE" id="PS50113"/>
    </source>
</evidence>
<dbReference type="KEGG" id="ftj:FTUN_8069"/>
<protein>
    <recommendedName>
        <fullName evidence="2">histidine kinase</fullName>
        <ecNumber evidence="2">2.7.13.3</ecNumber>
    </recommendedName>
</protein>
<keyword evidence="13" id="KW-1185">Reference proteome</keyword>
<dbReference type="InterPro" id="IPR003661">
    <property type="entry name" value="HisK_dim/P_dom"/>
</dbReference>
<dbReference type="Gene3D" id="3.40.50.2300">
    <property type="match status" value="1"/>
</dbReference>
<sequence length="1022" mass="108365">MTTPGTNPSPRRSVRPRTGCHGVLTACGSVLLALGGAVALTWACGEPELLQFVATLAPLHYTGAIGFLFWGGAYRALATGRVRTTNGLAAALGLIGVLVVTANVLPVGLRLDRWALEPAGDAYPPGGVGPGLGIGFLLAAVAIATVRTVAGVVLAPFVGALLVAGGAVYLATANTTSGLPVHGGPSVLGGVGVGVAGLALLACGFWAGFPSFTLGRAVPAAVGLLGIVITFLLWAALNADQGRRIQRQVQFETAHLRRLALERLGYEIHQVEDLAAGSFTKPPEQVKLDVGSYVGQMPGALGVARIDAAGGVTWIESQPGPPQALSEFNTGAQLADAVLAGRTVVLRAPRSSWRGARVLLIFAPHRPGTAAGGLVAVFRLQNFFESLINTNAGPGYAVTLTDRGELLFGRYSSDTAAQERWGQTLPFTFRGLDWRLSVWPTQDVLARESLSLPKLSLLIGLLMTALLALAVHLAQTARSRTSALENEVREREQAERAMRQSEGKYRTLIENLGQGVFLQDRDHRFVAANAPFCRGLGRTEAEIVGATEADLFDPVRATSHADEVHAVLTTGASVESENEEVAAGRRTSVRRVLTPVRDASGATVGVLGICWDVTEQRRLEEHVHQASKMDAIGQLAGGIAHDFNNLLTVILGNLDVLLTQSAPDAPQRELATAAQGATVRAAALTQRLLGFSRRHQLDWRPTSLNALATEVVALLQRTIDPLIRLETALAPDLWPVRADPTQLTQVLMNLCLNARDAITGAGRILVETACVGDAEVRLPHGSSARPGDYVRLRVTDTGAGMTPEVKARIYEPFFTTKEVGKGTGLGLAMVFAIVRQHKGWIDCRSEVGAGTRFDIYLPRLAGAPALPPDAAPATQVPTGKGTVLVVDDEEMIRNLAAAALQGRGYRVLQAADGQQALETYAAQRDAIDLVILDLTMPVLSGHEAFRQLLTLNPAVRVLFVSGYAVEQLSDLEKQSMAGFVKKPYRPTELLQAVDAVLRDQPASGPRRTPTSATPIRLPSIIA</sequence>
<dbReference type="Pfam" id="PF02518">
    <property type="entry name" value="HATPase_c"/>
    <property type="match status" value="1"/>
</dbReference>
<dbReference type="InterPro" id="IPR005467">
    <property type="entry name" value="His_kinase_dom"/>
</dbReference>
<feature type="transmembrane region" description="Helical" evidence="7">
    <location>
        <begin position="153"/>
        <end position="172"/>
    </location>
</feature>
<name>A0A6M5Z2I0_9BACT</name>
<dbReference type="Pfam" id="PF08448">
    <property type="entry name" value="PAS_4"/>
    <property type="match status" value="1"/>
</dbReference>
<feature type="domain" description="Histidine kinase" evidence="8">
    <location>
        <begin position="638"/>
        <end position="861"/>
    </location>
</feature>
<dbReference type="SUPFAM" id="SSF55785">
    <property type="entry name" value="PYP-like sensor domain (PAS domain)"/>
    <property type="match status" value="1"/>
</dbReference>
<evidence type="ECO:0000256" key="7">
    <source>
        <dbReference type="SAM" id="Phobius"/>
    </source>
</evidence>
<dbReference type="Proteomes" id="UP000503447">
    <property type="component" value="Chromosome"/>
</dbReference>
<dbReference type="CDD" id="cd00130">
    <property type="entry name" value="PAS"/>
    <property type="match status" value="1"/>
</dbReference>
<feature type="transmembrane region" description="Helical" evidence="7">
    <location>
        <begin position="127"/>
        <end position="146"/>
    </location>
</feature>
<dbReference type="Gene3D" id="3.30.450.20">
    <property type="entry name" value="PAS domain"/>
    <property type="match status" value="1"/>
</dbReference>
<evidence type="ECO:0000256" key="2">
    <source>
        <dbReference type="ARBA" id="ARBA00012438"/>
    </source>
</evidence>
<accession>A0A6M5Z2I0</accession>
<feature type="region of interest" description="Disordered" evidence="6">
    <location>
        <begin position="1000"/>
        <end position="1022"/>
    </location>
</feature>
<dbReference type="SMART" id="SM00388">
    <property type="entry name" value="HisKA"/>
    <property type="match status" value="1"/>
</dbReference>
<dbReference type="SUPFAM" id="SSF55874">
    <property type="entry name" value="ATPase domain of HSP90 chaperone/DNA topoisomerase II/histidine kinase"/>
    <property type="match status" value="1"/>
</dbReference>
<dbReference type="InterPro" id="IPR000700">
    <property type="entry name" value="PAS-assoc_C"/>
</dbReference>
<dbReference type="InterPro" id="IPR035965">
    <property type="entry name" value="PAS-like_dom_sf"/>
</dbReference>
<evidence type="ECO:0000313" key="13">
    <source>
        <dbReference type="Proteomes" id="UP000503447"/>
    </source>
</evidence>
<dbReference type="AlphaFoldDB" id="A0A6M5Z2I0"/>
<feature type="transmembrane region" description="Helical" evidence="7">
    <location>
        <begin position="86"/>
        <end position="107"/>
    </location>
</feature>
<dbReference type="CDD" id="cd00082">
    <property type="entry name" value="HisKA"/>
    <property type="match status" value="1"/>
</dbReference>
<evidence type="ECO:0000313" key="12">
    <source>
        <dbReference type="EMBL" id="QJX00439.1"/>
    </source>
</evidence>
<dbReference type="NCBIfam" id="TIGR00229">
    <property type="entry name" value="sensory_box"/>
    <property type="match status" value="1"/>
</dbReference>
<dbReference type="Pfam" id="PF00072">
    <property type="entry name" value="Response_reg"/>
    <property type="match status" value="1"/>
</dbReference>
<dbReference type="InterPro" id="IPR036097">
    <property type="entry name" value="HisK_dim/P_sf"/>
</dbReference>
<dbReference type="EMBL" id="CP053452">
    <property type="protein sequence ID" value="QJX00439.1"/>
    <property type="molecule type" value="Genomic_DNA"/>
</dbReference>
<keyword evidence="3 4" id="KW-0597">Phosphoprotein</keyword>
<dbReference type="InterPro" id="IPR001789">
    <property type="entry name" value="Sig_transdc_resp-reg_receiver"/>
</dbReference>
<keyword evidence="7" id="KW-1133">Transmembrane helix</keyword>
<dbReference type="InterPro" id="IPR003594">
    <property type="entry name" value="HATPase_dom"/>
</dbReference>
<proteinExistence type="predicted"/>
<dbReference type="GO" id="GO:0000155">
    <property type="term" value="F:phosphorelay sensor kinase activity"/>
    <property type="evidence" value="ECO:0007669"/>
    <property type="project" value="InterPro"/>
</dbReference>
<feature type="domain" description="PAC" evidence="11">
    <location>
        <begin position="572"/>
        <end position="625"/>
    </location>
</feature>
<evidence type="ECO:0000256" key="4">
    <source>
        <dbReference type="PROSITE-ProRule" id="PRU00169"/>
    </source>
</evidence>
<dbReference type="SUPFAM" id="SSF52172">
    <property type="entry name" value="CheY-like"/>
    <property type="match status" value="1"/>
</dbReference>
<feature type="transmembrane region" description="Helical" evidence="7">
    <location>
        <begin position="184"/>
        <end position="206"/>
    </location>
</feature>
<feature type="domain" description="Response regulatory" evidence="9">
    <location>
        <begin position="882"/>
        <end position="997"/>
    </location>
</feature>
<comment type="catalytic activity">
    <reaction evidence="1">
        <text>ATP + protein L-histidine = ADP + protein N-phospho-L-histidine.</text>
        <dbReference type="EC" id="2.7.13.3"/>
    </reaction>
</comment>
<dbReference type="SMART" id="SM00091">
    <property type="entry name" value="PAS"/>
    <property type="match status" value="1"/>
</dbReference>
<evidence type="ECO:0000259" key="10">
    <source>
        <dbReference type="PROSITE" id="PS50112"/>
    </source>
</evidence>
<dbReference type="Gene3D" id="1.10.287.130">
    <property type="match status" value="1"/>
</dbReference>
<dbReference type="InterPro" id="IPR000014">
    <property type="entry name" value="PAS"/>
</dbReference>
<dbReference type="PROSITE" id="PS50112">
    <property type="entry name" value="PAS"/>
    <property type="match status" value="1"/>
</dbReference>
<evidence type="ECO:0000259" key="9">
    <source>
        <dbReference type="PROSITE" id="PS50110"/>
    </source>
</evidence>